<proteinExistence type="predicted"/>
<evidence type="ECO:0000256" key="3">
    <source>
        <dbReference type="SAM" id="SignalP"/>
    </source>
</evidence>
<dbReference type="EMBL" id="BAABME010001672">
    <property type="protein sequence ID" value="GAA0150870.1"/>
    <property type="molecule type" value="Genomic_DNA"/>
</dbReference>
<feature type="compositionally biased region" description="Basic residues" evidence="2">
    <location>
        <begin position="212"/>
        <end position="226"/>
    </location>
</feature>
<keyword evidence="1" id="KW-0175">Coiled coil</keyword>
<evidence type="ECO:0000256" key="1">
    <source>
        <dbReference type="SAM" id="Coils"/>
    </source>
</evidence>
<feature type="signal peptide" evidence="3">
    <location>
        <begin position="1"/>
        <end position="21"/>
    </location>
</feature>
<feature type="compositionally biased region" description="Polar residues" evidence="2">
    <location>
        <begin position="547"/>
        <end position="556"/>
    </location>
</feature>
<keyword evidence="3" id="KW-0732">Signal</keyword>
<evidence type="ECO:0000256" key="2">
    <source>
        <dbReference type="SAM" id="MobiDB-lite"/>
    </source>
</evidence>
<feature type="chain" id="PRO_5043551062" evidence="3">
    <location>
        <begin position="22"/>
        <end position="578"/>
    </location>
</feature>
<dbReference type="Proteomes" id="UP001454036">
    <property type="component" value="Unassembled WGS sequence"/>
</dbReference>
<feature type="region of interest" description="Disordered" evidence="2">
    <location>
        <begin position="205"/>
        <end position="249"/>
    </location>
</feature>
<evidence type="ECO:0000313" key="4">
    <source>
        <dbReference type="EMBL" id="GAA0150870.1"/>
    </source>
</evidence>
<feature type="region of interest" description="Disordered" evidence="2">
    <location>
        <begin position="543"/>
        <end position="563"/>
    </location>
</feature>
<comment type="caution">
    <text evidence="4">The sequence shown here is derived from an EMBL/GenBank/DDBJ whole genome shotgun (WGS) entry which is preliminary data.</text>
</comment>
<organism evidence="4 5">
    <name type="scientific">Lithospermum erythrorhizon</name>
    <name type="common">Purple gromwell</name>
    <name type="synonym">Lithospermum officinale var. erythrorhizon</name>
    <dbReference type="NCBI Taxonomy" id="34254"/>
    <lineage>
        <taxon>Eukaryota</taxon>
        <taxon>Viridiplantae</taxon>
        <taxon>Streptophyta</taxon>
        <taxon>Embryophyta</taxon>
        <taxon>Tracheophyta</taxon>
        <taxon>Spermatophyta</taxon>
        <taxon>Magnoliopsida</taxon>
        <taxon>eudicotyledons</taxon>
        <taxon>Gunneridae</taxon>
        <taxon>Pentapetalae</taxon>
        <taxon>asterids</taxon>
        <taxon>lamiids</taxon>
        <taxon>Boraginales</taxon>
        <taxon>Boraginaceae</taxon>
        <taxon>Boraginoideae</taxon>
        <taxon>Lithospermeae</taxon>
        <taxon>Lithospermum</taxon>
    </lineage>
</organism>
<dbReference type="AlphaFoldDB" id="A0AAV3PHX2"/>
<keyword evidence="5" id="KW-1185">Reference proteome</keyword>
<name>A0AAV3PHX2_LITER</name>
<reference evidence="4 5" key="1">
    <citation type="submission" date="2024-01" db="EMBL/GenBank/DDBJ databases">
        <title>The complete chloroplast genome sequence of Lithospermum erythrorhizon: insights into the phylogenetic relationship among Boraginaceae species and the maternal lineages of purple gromwells.</title>
        <authorList>
            <person name="Okada T."/>
            <person name="Watanabe K."/>
        </authorList>
    </citation>
    <scope>NUCLEOTIDE SEQUENCE [LARGE SCALE GENOMIC DNA]</scope>
</reference>
<feature type="compositionally biased region" description="Basic and acidic residues" evidence="2">
    <location>
        <begin position="229"/>
        <end position="238"/>
    </location>
</feature>
<sequence>MRLPFFSFLNYFLITISRAPGQLNPIGGWLNVTIFEVTCRIAGVEPFVSLFSALFTVTHEDFQTTFRARLHRNILAGKRPNKDGARSLSICTDADIRAVDKIRSALPQEKETTHRFPWYTFVEEAILVLADELMIITSARQMEEVDFDAMLGERPSFFDRVKITSKVKPRESMVPPDFAPAAPLPSSSVVVPQVRPILKRIASEFPTTTSKPPKKAKKAVLSKKPSKVMARDSEEVETHSQGVGSQVGPVIPKATSPAIVVEVTSSDTLSDLMANHLADLNEGHLSLREELNAHFPPKAPSPTPIALPPIAAPEEEILTVWHREGKAHMLAYDGKYLETPFQIPNLKVSLDSPWNARKFHYHLNRPLFSNKMAAQYKPLIDPYAALAQSMKHVVQELEALKATTEERAKRLEDLSVELAKEKEVAQEAEKSWVAEKADLISERDASQIRYKELEQARAADSLRVTEALNQANQDRDATLASIAASRNLVTQKIREFLNSSKDEAKIRSECAAYLATLALDHKDKFSDLITLFNEEKARKPDWYGDLSINSPGSRQPSRCRSRRGGGQICRRLLDHFIS</sequence>
<gene>
    <name evidence="4" type="ORF">LIER_09714</name>
</gene>
<feature type="coiled-coil region" evidence="1">
    <location>
        <begin position="387"/>
        <end position="456"/>
    </location>
</feature>
<evidence type="ECO:0000313" key="5">
    <source>
        <dbReference type="Proteomes" id="UP001454036"/>
    </source>
</evidence>
<protein>
    <submittedName>
        <fullName evidence="4">Uncharacterized protein</fullName>
    </submittedName>
</protein>
<accession>A0AAV3PHX2</accession>